<dbReference type="OrthoDB" id="5043642at2759"/>
<dbReference type="AlphaFoldDB" id="A0A1Z5SZX8"/>
<dbReference type="InterPro" id="IPR039135">
    <property type="entry name" value="NAT9-like"/>
</dbReference>
<proteinExistence type="inferred from homology"/>
<dbReference type="EMBL" id="MUNK01000172">
    <property type="protein sequence ID" value="OTA27838.1"/>
    <property type="molecule type" value="Genomic_DNA"/>
</dbReference>
<gene>
    <name evidence="5" type="ORF">BTJ68_11374</name>
</gene>
<evidence type="ECO:0000256" key="3">
    <source>
        <dbReference type="ARBA" id="ARBA00023315"/>
    </source>
</evidence>
<comment type="similarity">
    <text evidence="1">Belongs to the acetyltransferase family. GNAT subfamily.</text>
</comment>
<dbReference type="SUPFAM" id="SSF55729">
    <property type="entry name" value="Acyl-CoA N-acyltransferases (Nat)"/>
    <property type="match status" value="1"/>
</dbReference>
<comment type="caution">
    <text evidence="5">The sequence shown here is derived from an EMBL/GenBank/DDBJ whole genome shotgun (WGS) entry which is preliminary data.</text>
</comment>
<dbReference type="VEuPathDB" id="FungiDB:BTJ68_11374"/>
<accession>A0A1Z5SZX8</accession>
<sequence length="254" mass="28569">MRVNEHIALAAPKTLLVPYSSHHVQTYHEWMQDPDLQAATASEPLTIEEEYSMQQSWREDSDKLTFIICSPPESPVDIVRGGFADTPQQMIGDINLFLFPPGDEVDDDGNDRAQGFEAGSAVGELELMIANPNRRREGYGRAALLAFLRYILYNWASIYAQYMGIESEGVRTGVQVVTNTIRWPKKLAYLRVRINQANEGSIHLFKSVGFRMTEAGVNFFGEVELRLVDFAVADSGQFASQLSILAYERPETDK</sequence>
<keyword evidence="3" id="KW-0012">Acyltransferase</keyword>
<evidence type="ECO:0000256" key="2">
    <source>
        <dbReference type="ARBA" id="ARBA00022679"/>
    </source>
</evidence>
<evidence type="ECO:0000313" key="6">
    <source>
        <dbReference type="Proteomes" id="UP000194280"/>
    </source>
</evidence>
<dbReference type="Proteomes" id="UP000194280">
    <property type="component" value="Unassembled WGS sequence"/>
</dbReference>
<dbReference type="PANTHER" id="PTHR13256">
    <property type="entry name" value="N-ACETYLTRANSFERASE 9"/>
    <property type="match status" value="1"/>
</dbReference>
<dbReference type="Gene3D" id="3.40.630.30">
    <property type="match status" value="1"/>
</dbReference>
<evidence type="ECO:0000259" key="4">
    <source>
        <dbReference type="Pfam" id="PF13302"/>
    </source>
</evidence>
<keyword evidence="6" id="KW-1185">Reference proteome</keyword>
<dbReference type="GO" id="GO:0008080">
    <property type="term" value="F:N-acetyltransferase activity"/>
    <property type="evidence" value="ECO:0007669"/>
    <property type="project" value="InterPro"/>
</dbReference>
<dbReference type="Pfam" id="PF13302">
    <property type="entry name" value="Acetyltransf_3"/>
    <property type="match status" value="1"/>
</dbReference>
<evidence type="ECO:0000256" key="1">
    <source>
        <dbReference type="ARBA" id="ARBA00009342"/>
    </source>
</evidence>
<keyword evidence="2" id="KW-0808">Transferase</keyword>
<dbReference type="PANTHER" id="PTHR13256:SF16">
    <property type="entry name" value="ALPHA_BETA-TUBULIN-N-ACETYLTRANSFERASE 9"/>
    <property type="match status" value="1"/>
</dbReference>
<dbReference type="InterPro" id="IPR016181">
    <property type="entry name" value="Acyl_CoA_acyltransferase"/>
</dbReference>
<dbReference type="InterPro" id="IPR000182">
    <property type="entry name" value="GNAT_dom"/>
</dbReference>
<reference evidence="5 6" key="1">
    <citation type="submission" date="2017-01" db="EMBL/GenBank/DDBJ databases">
        <title>The recent genome duplication of the halophilic yeast Hortaea werneckii: insights from long-read sequencing.</title>
        <authorList>
            <person name="Sinha S."/>
            <person name="Flibotte S."/>
            <person name="Neira M."/>
            <person name="Lenassi M."/>
            <person name="Gostincar C."/>
            <person name="Stajich J.E."/>
            <person name="Nislow C.E."/>
        </authorList>
    </citation>
    <scope>NUCLEOTIDE SEQUENCE [LARGE SCALE GENOMIC DNA]</scope>
    <source>
        <strain evidence="5 6">EXF-2000</strain>
    </source>
</reference>
<feature type="domain" description="N-acetyltransferase" evidence="4">
    <location>
        <begin position="15"/>
        <end position="211"/>
    </location>
</feature>
<name>A0A1Z5SZX8_HORWE</name>
<protein>
    <recommendedName>
        <fullName evidence="4">N-acetyltransferase domain-containing protein</fullName>
    </recommendedName>
</protein>
<dbReference type="InParanoid" id="A0A1Z5SZX8"/>
<organism evidence="5 6">
    <name type="scientific">Hortaea werneckii EXF-2000</name>
    <dbReference type="NCBI Taxonomy" id="1157616"/>
    <lineage>
        <taxon>Eukaryota</taxon>
        <taxon>Fungi</taxon>
        <taxon>Dikarya</taxon>
        <taxon>Ascomycota</taxon>
        <taxon>Pezizomycotina</taxon>
        <taxon>Dothideomycetes</taxon>
        <taxon>Dothideomycetidae</taxon>
        <taxon>Mycosphaerellales</taxon>
        <taxon>Teratosphaeriaceae</taxon>
        <taxon>Hortaea</taxon>
    </lineage>
</organism>
<evidence type="ECO:0000313" key="5">
    <source>
        <dbReference type="EMBL" id="OTA27838.1"/>
    </source>
</evidence>